<feature type="domain" description="ArsA/GET3 Anion-transporting ATPase-like" evidence="2">
    <location>
        <begin position="163"/>
        <end position="289"/>
    </location>
</feature>
<dbReference type="Pfam" id="PF17886">
    <property type="entry name" value="ArsA_HSP20"/>
    <property type="match status" value="1"/>
</dbReference>
<evidence type="ECO:0000259" key="2">
    <source>
        <dbReference type="Pfam" id="PF02374"/>
    </source>
</evidence>
<name>A0A1V9AAK5_SACPI</name>
<dbReference type="Pfam" id="PF02374">
    <property type="entry name" value="ArsA_ATPase"/>
    <property type="match status" value="2"/>
</dbReference>
<feature type="domain" description="ArsA HSP20-like" evidence="3">
    <location>
        <begin position="312"/>
        <end position="364"/>
    </location>
</feature>
<gene>
    <name evidence="4" type="ORF">B1813_06010</name>
</gene>
<dbReference type="PANTHER" id="PTHR10803:SF3">
    <property type="entry name" value="ATPASE GET3"/>
    <property type="match status" value="1"/>
</dbReference>
<dbReference type="Gene3D" id="3.40.50.300">
    <property type="entry name" value="P-loop containing nucleotide triphosphate hydrolases"/>
    <property type="match status" value="1"/>
</dbReference>
<dbReference type="NCBIfam" id="TIGR00345">
    <property type="entry name" value="GET3_arsA_TRC40"/>
    <property type="match status" value="1"/>
</dbReference>
<dbReference type="AlphaFoldDB" id="A0A1V9AAK5"/>
<evidence type="ECO:0000259" key="3">
    <source>
        <dbReference type="Pfam" id="PF17886"/>
    </source>
</evidence>
<comment type="similarity">
    <text evidence="1">Belongs to the arsA ATPase family.</text>
</comment>
<dbReference type="SUPFAM" id="SSF52540">
    <property type="entry name" value="P-loop containing nucleoside triphosphate hydrolases"/>
    <property type="match status" value="1"/>
</dbReference>
<protein>
    <submittedName>
        <fullName evidence="4">Arsenic-transporting ATPase</fullName>
    </submittedName>
</protein>
<dbReference type="InterPro" id="IPR025723">
    <property type="entry name" value="ArsA/GET3_ATPase-like"/>
</dbReference>
<evidence type="ECO:0000313" key="4">
    <source>
        <dbReference type="EMBL" id="OQO94056.1"/>
    </source>
</evidence>
<dbReference type="GO" id="GO:0016887">
    <property type="term" value="F:ATP hydrolysis activity"/>
    <property type="evidence" value="ECO:0007669"/>
    <property type="project" value="InterPro"/>
</dbReference>
<dbReference type="InterPro" id="IPR008978">
    <property type="entry name" value="HSP20-like_chaperone"/>
</dbReference>
<proteinExistence type="inferred from homology"/>
<organism evidence="4 5">
    <name type="scientific">Saccharomonospora piscinae</name>
    <dbReference type="NCBI Taxonomy" id="687388"/>
    <lineage>
        <taxon>Bacteria</taxon>
        <taxon>Bacillati</taxon>
        <taxon>Actinomycetota</taxon>
        <taxon>Actinomycetes</taxon>
        <taxon>Pseudonocardiales</taxon>
        <taxon>Pseudonocardiaceae</taxon>
        <taxon>Saccharomonospora</taxon>
    </lineage>
</organism>
<comment type="caution">
    <text evidence="4">The sequence shown here is derived from an EMBL/GenBank/DDBJ whole genome shotgun (WGS) entry which is preliminary data.</text>
</comment>
<dbReference type="STRING" id="1962155.B1813_06010"/>
<sequence>MRVLLFTGKGGVGKTTLAAATAACLARRGRKTLVVSTDPAHSLGDAMGRSLTADPSEMDSDLFGAQIDARALVDSSWDALRGQLRTALAGLGLDALDAEELTVLPGVDELLSLQEVRRLADEGPWENVVVDCGPTAETLRLLALPEAVAGYLARLSAWRAHTAVARSVDRFAAQVESLRTMLTDADTTTVRLVLTPERVVAAETRRTLTSLALRGISVDGVVVNRMVPSAGLWRGAAASWLRTRRAQQEQVIADLRESGLGPTAMRTVEHRAEEPVGLPALLEIADELYGQTSPLVGEPGPAPLVETSEVAGGVGLRLVLPLAKDSSVQLARVDDDLAVTVDGFRRLVALPESLRRYTLTGAESDARGLLLHLEKPS</sequence>
<reference evidence="4 5" key="1">
    <citation type="submission" date="2017-02" db="EMBL/GenBank/DDBJ databases">
        <title>Draft genome of Saccharomonospora sp. 154.</title>
        <authorList>
            <person name="Alonso-Carmona G.S."/>
            <person name="De La Haba R."/>
            <person name="Vera-Gargallo B."/>
            <person name="Sandoval-Trujillo A.H."/>
            <person name="Ramirez-Duran N."/>
            <person name="Ventosa A."/>
        </authorList>
    </citation>
    <scope>NUCLEOTIDE SEQUENCE [LARGE SCALE GENOMIC DNA]</scope>
    <source>
        <strain evidence="4 5">LRS4.154</strain>
    </source>
</reference>
<feature type="domain" description="ArsA/GET3 Anion-transporting ATPase-like" evidence="2">
    <location>
        <begin position="1"/>
        <end position="156"/>
    </location>
</feature>
<dbReference type="InterPro" id="IPR016300">
    <property type="entry name" value="ATPase_ArsA/GET3"/>
</dbReference>
<dbReference type="InterPro" id="IPR027417">
    <property type="entry name" value="P-loop_NTPase"/>
</dbReference>
<dbReference type="InterPro" id="IPR040612">
    <property type="entry name" value="ArsA_HSP20-like"/>
</dbReference>
<accession>A0A1V9AAK5</accession>
<dbReference type="PANTHER" id="PTHR10803">
    <property type="entry name" value="ARSENICAL PUMP-DRIVING ATPASE ARSENITE-TRANSLOCATING ATPASE"/>
    <property type="match status" value="1"/>
</dbReference>
<evidence type="ECO:0000256" key="1">
    <source>
        <dbReference type="ARBA" id="ARBA00011040"/>
    </source>
</evidence>
<dbReference type="RefSeq" id="WP_081190951.1">
    <property type="nucleotide sequence ID" value="NZ_MWIH01000003.1"/>
</dbReference>
<dbReference type="Gene3D" id="2.60.40.790">
    <property type="match status" value="1"/>
</dbReference>
<keyword evidence="5" id="KW-1185">Reference proteome</keyword>
<dbReference type="CDD" id="cd02035">
    <property type="entry name" value="ArsA"/>
    <property type="match status" value="1"/>
</dbReference>
<dbReference type="EMBL" id="MWIH01000003">
    <property type="protein sequence ID" value="OQO94056.1"/>
    <property type="molecule type" value="Genomic_DNA"/>
</dbReference>
<dbReference type="Proteomes" id="UP000192591">
    <property type="component" value="Unassembled WGS sequence"/>
</dbReference>
<dbReference type="GO" id="GO:0005524">
    <property type="term" value="F:ATP binding"/>
    <property type="evidence" value="ECO:0007669"/>
    <property type="project" value="InterPro"/>
</dbReference>
<evidence type="ECO:0000313" key="5">
    <source>
        <dbReference type="Proteomes" id="UP000192591"/>
    </source>
</evidence>